<organism evidence="1 2">
    <name type="scientific">Eleginops maclovinus</name>
    <name type="common">Patagonian blennie</name>
    <name type="synonym">Eleginus maclovinus</name>
    <dbReference type="NCBI Taxonomy" id="56733"/>
    <lineage>
        <taxon>Eukaryota</taxon>
        <taxon>Metazoa</taxon>
        <taxon>Chordata</taxon>
        <taxon>Craniata</taxon>
        <taxon>Vertebrata</taxon>
        <taxon>Euteleostomi</taxon>
        <taxon>Actinopterygii</taxon>
        <taxon>Neopterygii</taxon>
        <taxon>Teleostei</taxon>
        <taxon>Neoteleostei</taxon>
        <taxon>Acanthomorphata</taxon>
        <taxon>Eupercaria</taxon>
        <taxon>Perciformes</taxon>
        <taxon>Notothenioidei</taxon>
        <taxon>Eleginopidae</taxon>
        <taxon>Eleginops</taxon>
    </lineage>
</organism>
<dbReference type="AlphaFoldDB" id="A0AAN8AWL5"/>
<dbReference type="Proteomes" id="UP001346869">
    <property type="component" value="Unassembled WGS sequence"/>
</dbReference>
<gene>
    <name evidence="1" type="ORF">PBY51_003528</name>
</gene>
<reference evidence="1 2" key="1">
    <citation type="journal article" date="2023" name="Genes (Basel)">
        <title>Chromosome-Level Genome Assembly and Circadian Gene Repertoire of the Patagonia Blennie Eleginops maclovinus-The Closest Ancestral Proxy of Antarctic Cryonotothenioids.</title>
        <authorList>
            <person name="Cheng C.C."/>
            <person name="Rivera-Colon A.G."/>
            <person name="Minhas B.F."/>
            <person name="Wilson L."/>
            <person name="Rayamajhi N."/>
            <person name="Vargas-Chacoff L."/>
            <person name="Catchen J.M."/>
        </authorList>
    </citation>
    <scope>NUCLEOTIDE SEQUENCE [LARGE SCALE GENOMIC DNA]</scope>
    <source>
        <strain evidence="1">JMC-PN-2008</strain>
    </source>
</reference>
<accession>A0AAN8AWL5</accession>
<name>A0AAN8AWL5_ELEMC</name>
<evidence type="ECO:0000313" key="2">
    <source>
        <dbReference type="Proteomes" id="UP001346869"/>
    </source>
</evidence>
<comment type="caution">
    <text evidence="1">The sequence shown here is derived from an EMBL/GenBank/DDBJ whole genome shotgun (WGS) entry which is preliminary data.</text>
</comment>
<dbReference type="EMBL" id="JAUZQC010000005">
    <property type="protein sequence ID" value="KAK5870593.1"/>
    <property type="molecule type" value="Genomic_DNA"/>
</dbReference>
<protein>
    <submittedName>
        <fullName evidence="1">Uncharacterized protein</fullName>
    </submittedName>
</protein>
<sequence length="361" mass="40984">MKVLGKTQRCIKFPVYKSKDGTLKEPTWKRIEPQALEPGLHHLHRMVQDEDLFAREANYHQSCRKSFDLNYANHKRLTSRGEALDTNPVSGTGETPIATAHQMAFNAVLDVIQDVVIRQKKIVQLASLHLAYTQELERNGFPNPEYRNEKLKSKLEKHEGITFAKVTAEDKGCITYNLVYNASLSVSDAVAHAYKLESKDKYEYVALLLRGTIQKTFRASKTLPWPPTADDLVTSLDNLLPSDLMKFLTLTISGDADMEKCDKTRRLVLSISQDMCRAVTKGELKLPKHILLCTTICHLYRSRQLTAILSRFGHCETYDFGLELETTLTKALDEFSYSLSTKIITGEGNNGFHLEWDNLTK</sequence>
<proteinExistence type="predicted"/>
<reference evidence="1 2" key="2">
    <citation type="journal article" date="2023" name="Mol. Biol. Evol.">
        <title>Genomics of Secondarily Temperate Adaptation in the Only Non-Antarctic Icefish.</title>
        <authorList>
            <person name="Rivera-Colon A.G."/>
            <person name="Rayamajhi N."/>
            <person name="Minhas B.F."/>
            <person name="Madrigal G."/>
            <person name="Bilyk K.T."/>
            <person name="Yoon V."/>
            <person name="Hune M."/>
            <person name="Gregory S."/>
            <person name="Cheng C.H.C."/>
            <person name="Catchen J.M."/>
        </authorList>
    </citation>
    <scope>NUCLEOTIDE SEQUENCE [LARGE SCALE GENOMIC DNA]</scope>
    <source>
        <strain evidence="1">JMC-PN-2008</strain>
    </source>
</reference>
<evidence type="ECO:0000313" key="1">
    <source>
        <dbReference type="EMBL" id="KAK5870593.1"/>
    </source>
</evidence>
<keyword evidence="2" id="KW-1185">Reference proteome</keyword>